<organism evidence="2 3">
    <name type="scientific">Streptomyces monashensis</name>
    <dbReference type="NCBI Taxonomy" id="1678012"/>
    <lineage>
        <taxon>Bacteria</taxon>
        <taxon>Bacillati</taxon>
        <taxon>Actinomycetota</taxon>
        <taxon>Actinomycetes</taxon>
        <taxon>Kitasatosporales</taxon>
        <taxon>Streptomycetaceae</taxon>
        <taxon>Streptomyces</taxon>
    </lineage>
</organism>
<gene>
    <name evidence="2" type="ORF">BIV23_13365</name>
</gene>
<sequence>MHRLIPTGEAARPVAFPEAPQPAPEPGAALIEVEAYHVRAAAQGPFDVVPESLTRFGRASRTPATPGSFDLRERRILGKAVLLTGEAR</sequence>
<proteinExistence type="predicted"/>
<accession>A0A1S2QHX4</accession>
<feature type="region of interest" description="Disordered" evidence="1">
    <location>
        <begin position="1"/>
        <end position="25"/>
    </location>
</feature>
<evidence type="ECO:0000256" key="1">
    <source>
        <dbReference type="SAM" id="MobiDB-lite"/>
    </source>
</evidence>
<dbReference type="RefSeq" id="WP_071381034.1">
    <property type="nucleotide sequence ID" value="NZ_MLYO01000023.1"/>
</dbReference>
<evidence type="ECO:0000313" key="3">
    <source>
        <dbReference type="Proteomes" id="UP000179642"/>
    </source>
</evidence>
<protein>
    <submittedName>
        <fullName evidence="2">Uncharacterized protein</fullName>
    </submittedName>
</protein>
<reference evidence="2 3" key="1">
    <citation type="submission" date="2016-10" db="EMBL/GenBank/DDBJ databases">
        <title>Genome sequence of Streptomyces sp. MUSC 1.</title>
        <authorList>
            <person name="Lee L.-H."/>
            <person name="Ser H.-L."/>
            <person name="Law J.W.-F."/>
        </authorList>
    </citation>
    <scope>NUCLEOTIDE SEQUENCE [LARGE SCALE GENOMIC DNA]</scope>
    <source>
        <strain evidence="2 3">MUSC 1</strain>
    </source>
</reference>
<name>A0A1S2QHX4_9ACTN</name>
<dbReference type="Proteomes" id="UP000179642">
    <property type="component" value="Unassembled WGS sequence"/>
</dbReference>
<dbReference type="AlphaFoldDB" id="A0A1S2QHX4"/>
<comment type="caution">
    <text evidence="2">The sequence shown here is derived from an EMBL/GenBank/DDBJ whole genome shotgun (WGS) entry which is preliminary data.</text>
</comment>
<evidence type="ECO:0000313" key="2">
    <source>
        <dbReference type="EMBL" id="OIK05247.1"/>
    </source>
</evidence>
<keyword evidence="3" id="KW-1185">Reference proteome</keyword>
<dbReference type="EMBL" id="MLYO01000023">
    <property type="protein sequence ID" value="OIK05247.1"/>
    <property type="molecule type" value="Genomic_DNA"/>
</dbReference>